<accession>A0A4R2P4D9</accession>
<dbReference type="SUPFAM" id="SSF53822">
    <property type="entry name" value="Periplasmic binding protein-like I"/>
    <property type="match status" value="1"/>
</dbReference>
<dbReference type="Gene3D" id="1.10.260.40">
    <property type="entry name" value="lambda repressor-like DNA-binding domains"/>
    <property type="match status" value="1"/>
</dbReference>
<dbReference type="InterPro" id="IPR001761">
    <property type="entry name" value="Peripla_BP/Lac1_sug-bd_dom"/>
</dbReference>
<dbReference type="PROSITE" id="PS50943">
    <property type="entry name" value="HTH_CROC1"/>
    <property type="match status" value="1"/>
</dbReference>
<protein>
    <submittedName>
        <fullName evidence="6">LacI family transcriptional regulator</fullName>
    </submittedName>
</protein>
<evidence type="ECO:0000313" key="7">
    <source>
        <dbReference type="Proteomes" id="UP000294564"/>
    </source>
</evidence>
<organism evidence="6 7">
    <name type="scientific">Tenacibaculum skagerrakense</name>
    <dbReference type="NCBI Taxonomy" id="186571"/>
    <lineage>
        <taxon>Bacteria</taxon>
        <taxon>Pseudomonadati</taxon>
        <taxon>Bacteroidota</taxon>
        <taxon>Flavobacteriia</taxon>
        <taxon>Flavobacteriales</taxon>
        <taxon>Flavobacteriaceae</taxon>
        <taxon>Tenacibaculum</taxon>
    </lineage>
</organism>
<dbReference type="GO" id="GO:0003700">
    <property type="term" value="F:DNA-binding transcription factor activity"/>
    <property type="evidence" value="ECO:0007669"/>
    <property type="project" value="TreeGrafter"/>
</dbReference>
<feature type="domain" description="HTH lacI-type" evidence="4">
    <location>
        <begin position="4"/>
        <end position="58"/>
    </location>
</feature>
<dbReference type="CDD" id="cd01392">
    <property type="entry name" value="HTH_LacI"/>
    <property type="match status" value="1"/>
</dbReference>
<dbReference type="PANTHER" id="PTHR30146:SF109">
    <property type="entry name" value="HTH-TYPE TRANSCRIPTIONAL REGULATOR GALS"/>
    <property type="match status" value="1"/>
</dbReference>
<dbReference type="AlphaFoldDB" id="A0A4R2P4D9"/>
<reference evidence="6 7" key="1">
    <citation type="submission" date="2019-03" db="EMBL/GenBank/DDBJ databases">
        <title>Genomic Encyclopedia of Type Strains, Phase IV (KMG-IV): sequencing the most valuable type-strain genomes for metagenomic binning, comparative biology and taxonomic classification.</title>
        <authorList>
            <person name="Goeker M."/>
        </authorList>
    </citation>
    <scope>NUCLEOTIDE SEQUENCE [LARGE SCALE GENOMIC DNA]</scope>
    <source>
        <strain evidence="6 7">DSM 14836</strain>
    </source>
</reference>
<dbReference type="PANTHER" id="PTHR30146">
    <property type="entry name" value="LACI-RELATED TRANSCRIPTIONAL REPRESSOR"/>
    <property type="match status" value="1"/>
</dbReference>
<dbReference type="InterPro" id="IPR028082">
    <property type="entry name" value="Peripla_BP_I"/>
</dbReference>
<keyword evidence="7" id="KW-1185">Reference proteome</keyword>
<dbReference type="GO" id="GO:0000976">
    <property type="term" value="F:transcription cis-regulatory region binding"/>
    <property type="evidence" value="ECO:0007669"/>
    <property type="project" value="TreeGrafter"/>
</dbReference>
<dbReference type="CDD" id="cd06267">
    <property type="entry name" value="PBP1_LacI_sugar_binding-like"/>
    <property type="match status" value="1"/>
</dbReference>
<evidence type="ECO:0000259" key="5">
    <source>
        <dbReference type="PROSITE" id="PS50943"/>
    </source>
</evidence>
<dbReference type="RefSeq" id="WP_132793135.1">
    <property type="nucleotide sequence ID" value="NZ_SLXM01000001.1"/>
</dbReference>
<keyword evidence="1" id="KW-0805">Transcription regulation</keyword>
<dbReference type="Gene3D" id="3.40.50.2300">
    <property type="match status" value="2"/>
</dbReference>
<dbReference type="Proteomes" id="UP000294564">
    <property type="component" value="Unassembled WGS sequence"/>
</dbReference>
<name>A0A4R2P4D9_9FLAO</name>
<evidence type="ECO:0000256" key="2">
    <source>
        <dbReference type="ARBA" id="ARBA00023125"/>
    </source>
</evidence>
<comment type="caution">
    <text evidence="6">The sequence shown here is derived from an EMBL/GenBank/DDBJ whole genome shotgun (WGS) entry which is preliminary data.</text>
</comment>
<dbReference type="EMBL" id="SLXM01000001">
    <property type="protein sequence ID" value="TCP28615.1"/>
    <property type="molecule type" value="Genomic_DNA"/>
</dbReference>
<evidence type="ECO:0000256" key="3">
    <source>
        <dbReference type="ARBA" id="ARBA00023163"/>
    </source>
</evidence>
<evidence type="ECO:0000259" key="4">
    <source>
        <dbReference type="PROSITE" id="PS50932"/>
    </source>
</evidence>
<dbReference type="InterPro" id="IPR010982">
    <property type="entry name" value="Lambda_DNA-bd_dom_sf"/>
</dbReference>
<dbReference type="SUPFAM" id="SSF47413">
    <property type="entry name" value="lambda repressor-like DNA-binding domains"/>
    <property type="match status" value="1"/>
</dbReference>
<dbReference type="InterPro" id="IPR000843">
    <property type="entry name" value="HTH_LacI"/>
</dbReference>
<dbReference type="OrthoDB" id="9803256at2"/>
<dbReference type="SMART" id="SM00354">
    <property type="entry name" value="HTH_LACI"/>
    <property type="match status" value="1"/>
</dbReference>
<evidence type="ECO:0000313" key="6">
    <source>
        <dbReference type="EMBL" id="TCP28615.1"/>
    </source>
</evidence>
<dbReference type="InterPro" id="IPR001387">
    <property type="entry name" value="Cro/C1-type_HTH"/>
</dbReference>
<feature type="domain" description="HTH cro/C1-type" evidence="5">
    <location>
        <begin position="5"/>
        <end position="52"/>
    </location>
</feature>
<proteinExistence type="predicted"/>
<keyword evidence="3" id="KW-0804">Transcription</keyword>
<dbReference type="PROSITE" id="PS50932">
    <property type="entry name" value="HTH_LACI_2"/>
    <property type="match status" value="1"/>
</dbReference>
<dbReference type="Pfam" id="PF00356">
    <property type="entry name" value="LacI"/>
    <property type="match status" value="1"/>
</dbReference>
<gene>
    <name evidence="6" type="ORF">EV195_101795</name>
</gene>
<sequence length="339" mass="38201">MKQVTLKQIAEILNISVATVSKALKDYYDVSPKTKKRVKELAEKLNYTPNSLAVNFRTNETKTIGLIIPELVHHFFSNVIKGITAEAEKENYYVVIVHSNESYELEKKQLQLLASKRVDGILIALSNKTFRFDHIEKVINSGTPVVLFDKIAKGLDCSKVLIDDKRAAYNATQYLINIGCKKIAHIRGPLIPQNSIDRFLGYKKALEDHDIEYQSSLIYTCNEVTFDEGYNFAEQILNEHPDVDGIFVITDLVATGVITKYNELGIDVPQQISIVGFSNWFMSRAISPSLTTIDQPGFEMGVKAMAQLIKEIKSTKDNIPFKHETINLPTSLIVRDSTK</sequence>
<evidence type="ECO:0000256" key="1">
    <source>
        <dbReference type="ARBA" id="ARBA00023015"/>
    </source>
</evidence>
<keyword evidence="2" id="KW-0238">DNA-binding</keyword>
<dbReference type="Pfam" id="PF00532">
    <property type="entry name" value="Peripla_BP_1"/>
    <property type="match status" value="1"/>
</dbReference>